<organism evidence="4 5">
    <name type="scientific">Podiceps cristatus</name>
    <name type="common">Great crested grebe</name>
    <dbReference type="NCBI Taxonomy" id="345573"/>
    <lineage>
        <taxon>Eukaryota</taxon>
        <taxon>Metazoa</taxon>
        <taxon>Chordata</taxon>
        <taxon>Craniata</taxon>
        <taxon>Vertebrata</taxon>
        <taxon>Euteleostomi</taxon>
        <taxon>Archelosauria</taxon>
        <taxon>Archosauria</taxon>
        <taxon>Dinosauria</taxon>
        <taxon>Saurischia</taxon>
        <taxon>Theropoda</taxon>
        <taxon>Coelurosauria</taxon>
        <taxon>Aves</taxon>
        <taxon>Neognathae</taxon>
        <taxon>Neoaves</taxon>
        <taxon>Mirandornithes</taxon>
        <taxon>Podicipediformes</taxon>
        <taxon>Podicipedidae</taxon>
        <taxon>Podiceps</taxon>
    </lineage>
</organism>
<dbReference type="PANTHER" id="PTHR24100">
    <property type="entry name" value="BUTYROPHILIN"/>
    <property type="match status" value="1"/>
</dbReference>
<keyword evidence="2" id="KW-0472">Membrane</keyword>
<dbReference type="SUPFAM" id="SSF48726">
    <property type="entry name" value="Immunoglobulin"/>
    <property type="match status" value="1"/>
</dbReference>
<dbReference type="InterPro" id="IPR050504">
    <property type="entry name" value="IgSF_BTN/MOG"/>
</dbReference>
<gene>
    <name evidence="4" type="ORF">N338_12706</name>
</gene>
<feature type="non-terminal residue" evidence="4">
    <location>
        <position position="69"/>
    </location>
</feature>
<dbReference type="GO" id="GO:0001817">
    <property type="term" value="P:regulation of cytokine production"/>
    <property type="evidence" value="ECO:0007669"/>
    <property type="project" value="TreeGrafter"/>
</dbReference>
<dbReference type="InterPro" id="IPR013783">
    <property type="entry name" value="Ig-like_fold"/>
</dbReference>
<dbReference type="PANTHER" id="PTHR24100:SF149">
    <property type="entry name" value="BG-LIKE ANTIGEN 1-RELATED"/>
    <property type="match status" value="1"/>
</dbReference>
<protein>
    <submittedName>
        <fullName evidence="4">Butyrophilin subfamily 2 member A2</fullName>
    </submittedName>
</protein>
<sequence length="69" mass="8184">LTMTGPPRPIIVAMGEDVVLRCRFSPEQTTQDLEMIWFWEHFSPFVHCYKAGQDQYREQMLQYQGCTEL</sequence>
<dbReference type="Gene3D" id="2.60.40.10">
    <property type="entry name" value="Immunoglobulins"/>
    <property type="match status" value="1"/>
</dbReference>
<dbReference type="GO" id="GO:0009897">
    <property type="term" value="C:external side of plasma membrane"/>
    <property type="evidence" value="ECO:0007669"/>
    <property type="project" value="TreeGrafter"/>
</dbReference>
<evidence type="ECO:0000256" key="1">
    <source>
        <dbReference type="ARBA" id="ARBA00004370"/>
    </source>
</evidence>
<keyword evidence="3" id="KW-0393">Immunoglobulin domain</keyword>
<comment type="subcellular location">
    <subcellularLocation>
        <location evidence="1">Membrane</location>
    </subcellularLocation>
</comment>
<evidence type="ECO:0000256" key="2">
    <source>
        <dbReference type="ARBA" id="ARBA00023136"/>
    </source>
</evidence>
<evidence type="ECO:0000313" key="4">
    <source>
        <dbReference type="EMBL" id="KFZ69606.1"/>
    </source>
</evidence>
<keyword evidence="5" id="KW-1185">Reference proteome</keyword>
<feature type="non-terminal residue" evidence="4">
    <location>
        <position position="1"/>
    </location>
</feature>
<reference evidence="4 5" key="1">
    <citation type="submission" date="2014-04" db="EMBL/GenBank/DDBJ databases">
        <title>Genome evolution of avian class.</title>
        <authorList>
            <person name="Zhang G."/>
            <person name="Li C."/>
        </authorList>
    </citation>
    <scope>NUCLEOTIDE SEQUENCE [LARGE SCALE GENOMIC DNA]</scope>
    <source>
        <strain evidence="4">BGI_N338</strain>
    </source>
</reference>
<dbReference type="EMBL" id="KL290908">
    <property type="protein sequence ID" value="KFZ69606.1"/>
    <property type="molecule type" value="Genomic_DNA"/>
</dbReference>
<name>A0A094NTB7_PODCR</name>
<dbReference type="OrthoDB" id="9049620at2759"/>
<accession>A0A094NTB7</accession>
<proteinExistence type="predicted"/>
<dbReference type="AlphaFoldDB" id="A0A094NTB7"/>
<evidence type="ECO:0000313" key="5">
    <source>
        <dbReference type="Proteomes" id="UP000053854"/>
    </source>
</evidence>
<dbReference type="GO" id="GO:0050852">
    <property type="term" value="P:T cell receptor signaling pathway"/>
    <property type="evidence" value="ECO:0007669"/>
    <property type="project" value="TreeGrafter"/>
</dbReference>
<dbReference type="GO" id="GO:0005102">
    <property type="term" value="F:signaling receptor binding"/>
    <property type="evidence" value="ECO:0007669"/>
    <property type="project" value="TreeGrafter"/>
</dbReference>
<dbReference type="Proteomes" id="UP000053854">
    <property type="component" value="Unassembled WGS sequence"/>
</dbReference>
<evidence type="ECO:0000256" key="3">
    <source>
        <dbReference type="ARBA" id="ARBA00023319"/>
    </source>
</evidence>
<dbReference type="InterPro" id="IPR036179">
    <property type="entry name" value="Ig-like_dom_sf"/>
</dbReference>